<reference evidence="3" key="2">
    <citation type="journal article" date="2021" name="Genome Biol. Evol.">
        <title>Developing a high-quality reference genome for a parasitic bivalve with doubly uniparental inheritance (Bivalvia: Unionida).</title>
        <authorList>
            <person name="Smith C.H."/>
        </authorList>
    </citation>
    <scope>NUCLEOTIDE SEQUENCE</scope>
    <source>
        <strain evidence="3">CHS0354</strain>
        <tissue evidence="3">Mantle</tissue>
    </source>
</reference>
<dbReference type="GO" id="GO:0061630">
    <property type="term" value="F:ubiquitin protein ligase activity"/>
    <property type="evidence" value="ECO:0007669"/>
    <property type="project" value="TreeGrafter"/>
</dbReference>
<feature type="region of interest" description="Disordered" evidence="1">
    <location>
        <begin position="1"/>
        <end position="39"/>
    </location>
</feature>
<evidence type="ECO:0000313" key="4">
    <source>
        <dbReference type="Proteomes" id="UP001195483"/>
    </source>
</evidence>
<dbReference type="EMBL" id="JAEAOA010000360">
    <property type="protein sequence ID" value="KAK3611290.1"/>
    <property type="molecule type" value="Genomic_DNA"/>
</dbReference>
<evidence type="ECO:0000259" key="2">
    <source>
        <dbReference type="Pfam" id="PF08450"/>
    </source>
</evidence>
<gene>
    <name evidence="3" type="ORF">CHS0354_004936</name>
</gene>
<dbReference type="PANTHER" id="PTHR24104">
    <property type="entry name" value="E3 UBIQUITIN-PROTEIN LIGASE NHLRC1-RELATED"/>
    <property type="match status" value="1"/>
</dbReference>
<dbReference type="GO" id="GO:0000209">
    <property type="term" value="P:protein polyubiquitination"/>
    <property type="evidence" value="ECO:0007669"/>
    <property type="project" value="TreeGrafter"/>
</dbReference>
<comment type="caution">
    <text evidence="3">The sequence shown here is derived from an EMBL/GenBank/DDBJ whole genome shotgun (WGS) entry which is preliminary data.</text>
</comment>
<dbReference type="Proteomes" id="UP001195483">
    <property type="component" value="Unassembled WGS sequence"/>
</dbReference>
<keyword evidence="4" id="KW-1185">Reference proteome</keyword>
<dbReference type="InterPro" id="IPR050952">
    <property type="entry name" value="TRIM-NHL_E3_ligases"/>
</dbReference>
<evidence type="ECO:0000313" key="3">
    <source>
        <dbReference type="EMBL" id="KAK3611290.1"/>
    </source>
</evidence>
<proteinExistence type="predicted"/>
<reference evidence="3" key="1">
    <citation type="journal article" date="2021" name="Genome Biol. Evol.">
        <title>A High-Quality Reference Genome for a Parasitic Bivalve with Doubly Uniparental Inheritance (Bivalvia: Unionida).</title>
        <authorList>
            <person name="Smith C.H."/>
        </authorList>
    </citation>
    <scope>NUCLEOTIDE SEQUENCE</scope>
    <source>
        <strain evidence="3">CHS0354</strain>
    </source>
</reference>
<dbReference type="SUPFAM" id="SSF101898">
    <property type="entry name" value="NHL repeat"/>
    <property type="match status" value="1"/>
</dbReference>
<dbReference type="AlphaFoldDB" id="A0AAE0TJY0"/>
<evidence type="ECO:0000256" key="1">
    <source>
        <dbReference type="SAM" id="MobiDB-lite"/>
    </source>
</evidence>
<protein>
    <recommendedName>
        <fullName evidence="2">SMP-30/Gluconolactonase/LRE-like region domain-containing protein</fullName>
    </recommendedName>
</protein>
<dbReference type="GO" id="GO:0043161">
    <property type="term" value="P:proteasome-mediated ubiquitin-dependent protein catabolic process"/>
    <property type="evidence" value="ECO:0007669"/>
    <property type="project" value="TreeGrafter"/>
</dbReference>
<organism evidence="3 4">
    <name type="scientific">Potamilus streckersoni</name>
    <dbReference type="NCBI Taxonomy" id="2493646"/>
    <lineage>
        <taxon>Eukaryota</taxon>
        <taxon>Metazoa</taxon>
        <taxon>Spiralia</taxon>
        <taxon>Lophotrochozoa</taxon>
        <taxon>Mollusca</taxon>
        <taxon>Bivalvia</taxon>
        <taxon>Autobranchia</taxon>
        <taxon>Heteroconchia</taxon>
        <taxon>Palaeoheterodonta</taxon>
        <taxon>Unionida</taxon>
        <taxon>Unionoidea</taxon>
        <taxon>Unionidae</taxon>
        <taxon>Ambleminae</taxon>
        <taxon>Lampsilini</taxon>
        <taxon>Potamilus</taxon>
    </lineage>
</organism>
<dbReference type="InterPro" id="IPR011042">
    <property type="entry name" value="6-blade_b-propeller_TolB-like"/>
</dbReference>
<dbReference type="Pfam" id="PF08450">
    <property type="entry name" value="SGL"/>
    <property type="match status" value="1"/>
</dbReference>
<accession>A0AAE0TJY0</accession>
<dbReference type="GO" id="GO:0008270">
    <property type="term" value="F:zinc ion binding"/>
    <property type="evidence" value="ECO:0007669"/>
    <property type="project" value="UniProtKB-KW"/>
</dbReference>
<reference evidence="3" key="3">
    <citation type="submission" date="2023-05" db="EMBL/GenBank/DDBJ databases">
        <authorList>
            <person name="Smith C.H."/>
        </authorList>
    </citation>
    <scope>NUCLEOTIDE SEQUENCE</scope>
    <source>
        <strain evidence="3">CHS0354</strain>
        <tissue evidence="3">Mantle</tissue>
    </source>
</reference>
<dbReference type="InterPro" id="IPR013658">
    <property type="entry name" value="SGL"/>
</dbReference>
<dbReference type="Gene3D" id="2.120.10.30">
    <property type="entry name" value="TolB, C-terminal domain"/>
    <property type="match status" value="1"/>
</dbReference>
<feature type="domain" description="SMP-30/Gluconolactonase/LRE-like region" evidence="2">
    <location>
        <begin position="280"/>
        <end position="381"/>
    </location>
</feature>
<dbReference type="PANTHER" id="PTHR24104:SF25">
    <property type="entry name" value="PROTEIN LIN-41"/>
    <property type="match status" value="1"/>
</dbReference>
<name>A0AAE0TJY0_9BIVA</name>
<sequence length="394" mass="44159">MREGTTHNQGIGCKPPADPISPSPRKTLSPSMSEVYPTPPNQGIYWCPPPVDSTKQHKELTSSSTKKVKSQLPLYYSQIREKYARTDTMIVQVKFTPQLESILSLSSSDIGKLVTMPGSTLSIPGLMKPTKECQVEKVETFNVNISRDTPCYSGISFLPKDRAMLVDKTSSQCILLNNSHHVVTKYKLGNICDICVVSAKEVAISVYDQKRIQILSIREDIISPVRNITTKYRCYRITTAGNGQLVAIGDCGNNKYCWSLIKDGREVNYSDQCDSSSGWYNYIAVNSSNTLVYVTVSNTNSLHCFNMKGRKMYTYSPDNLKWPYGVAVDREDNIYVVGHDSHNIHQLSPEGCLIQVITTGVPQNPWAICFDNIRDTFIITSNTISQNLHIYQLK</sequence>